<organism evidence="4 5">
    <name type="scientific">Paramicrosporidium saccamoebae</name>
    <dbReference type="NCBI Taxonomy" id="1246581"/>
    <lineage>
        <taxon>Eukaryota</taxon>
        <taxon>Fungi</taxon>
        <taxon>Fungi incertae sedis</taxon>
        <taxon>Cryptomycota</taxon>
        <taxon>Cryptomycota incertae sedis</taxon>
        <taxon>Paramicrosporidium</taxon>
    </lineage>
</organism>
<accession>A0A2H9TGR2</accession>
<evidence type="ECO:0000256" key="1">
    <source>
        <dbReference type="ARBA" id="ARBA00022574"/>
    </source>
</evidence>
<dbReference type="Gene3D" id="2.130.10.10">
    <property type="entry name" value="YVTN repeat-like/Quinoprotein amine dehydrogenase"/>
    <property type="match status" value="1"/>
</dbReference>
<keyword evidence="2" id="KW-0677">Repeat</keyword>
<dbReference type="PROSITE" id="PS50082">
    <property type="entry name" value="WD_REPEATS_2"/>
    <property type="match status" value="1"/>
</dbReference>
<sequence length="401" mass="42497">MAATLVKLIAPVPLTERGRAINFELTDDCLIYSHGKSFYVKPANDGDIAELRHSHETSIIRMAPCGTKYAMGDALGNLRIIVGTIQSHIVKFEGRVLASRIADIRWDADSQFVAVSGEGRGMYAAVINSETGQSLGELAGPTKACNSVAIHAGRIAIASDDFTVSFYAGPPFRLSKTLRNHTRFVSCVAFSPDGQFLVSGGADGRIFIYNGEDASLKFELTETLTIASTITAVVWSEDSLFTSSLDGIVRKWSLDNKTCRECSLGQQILGLGLQGTTLVALLLDGSFGHSKSVSDVVIMDGAIKKSADLGGRVVNWEECTLLATNPDSISVCSLLPTEAGLLATLSLSNKVVNLGSQKAFAITANSITQGVVGTWIVVVGPESISVFDSTDGSKVSTLPTP</sequence>
<dbReference type="Proteomes" id="UP000240830">
    <property type="component" value="Unassembled WGS sequence"/>
</dbReference>
<dbReference type="Pfam" id="PF00400">
    <property type="entry name" value="WD40"/>
    <property type="match status" value="1"/>
</dbReference>
<dbReference type="GO" id="GO:0051015">
    <property type="term" value="F:actin filament binding"/>
    <property type="evidence" value="ECO:0007669"/>
    <property type="project" value="TreeGrafter"/>
</dbReference>
<gene>
    <name evidence="4" type="ORF">PSACC_03198</name>
</gene>
<dbReference type="GO" id="GO:0030864">
    <property type="term" value="C:cortical actin cytoskeleton"/>
    <property type="evidence" value="ECO:0007669"/>
    <property type="project" value="TreeGrafter"/>
</dbReference>
<name>A0A2H9TGR2_9FUNG</name>
<dbReference type="EMBL" id="MTSL01000199">
    <property type="protein sequence ID" value="PJF16964.1"/>
    <property type="molecule type" value="Genomic_DNA"/>
</dbReference>
<keyword evidence="1 3" id="KW-0853">WD repeat</keyword>
<dbReference type="InterPro" id="IPR015943">
    <property type="entry name" value="WD40/YVTN_repeat-like_dom_sf"/>
</dbReference>
<evidence type="ECO:0000256" key="3">
    <source>
        <dbReference type="PROSITE-ProRule" id="PRU00221"/>
    </source>
</evidence>
<dbReference type="SMART" id="SM00320">
    <property type="entry name" value="WD40"/>
    <property type="match status" value="3"/>
</dbReference>
<evidence type="ECO:0000256" key="2">
    <source>
        <dbReference type="ARBA" id="ARBA00022737"/>
    </source>
</evidence>
<dbReference type="PROSITE" id="PS50294">
    <property type="entry name" value="WD_REPEATS_REGION"/>
    <property type="match status" value="1"/>
</dbReference>
<evidence type="ECO:0000313" key="4">
    <source>
        <dbReference type="EMBL" id="PJF16964.1"/>
    </source>
</evidence>
<feature type="non-terminal residue" evidence="4">
    <location>
        <position position="401"/>
    </location>
</feature>
<dbReference type="GO" id="GO:0030042">
    <property type="term" value="P:actin filament depolymerization"/>
    <property type="evidence" value="ECO:0007669"/>
    <property type="project" value="TreeGrafter"/>
</dbReference>
<dbReference type="STRING" id="1246581.A0A2H9TGR2"/>
<dbReference type="OrthoDB" id="2306at2759"/>
<feature type="repeat" description="WD" evidence="3">
    <location>
        <begin position="178"/>
        <end position="210"/>
    </location>
</feature>
<dbReference type="PANTHER" id="PTHR19856:SF0">
    <property type="entry name" value="WD REPEAT-CONTAINING PROTEIN 1"/>
    <property type="match status" value="1"/>
</dbReference>
<dbReference type="SUPFAM" id="SSF50978">
    <property type="entry name" value="WD40 repeat-like"/>
    <property type="match status" value="1"/>
</dbReference>
<protein>
    <submittedName>
        <fullName evidence="4">Uncharacterized protein</fullName>
    </submittedName>
</protein>
<keyword evidence="5" id="KW-1185">Reference proteome</keyword>
<evidence type="ECO:0000313" key="5">
    <source>
        <dbReference type="Proteomes" id="UP000240830"/>
    </source>
</evidence>
<dbReference type="SUPFAM" id="SSF117289">
    <property type="entry name" value="Nucleoporin domain"/>
    <property type="match status" value="1"/>
</dbReference>
<proteinExistence type="predicted"/>
<dbReference type="InterPro" id="IPR001680">
    <property type="entry name" value="WD40_rpt"/>
</dbReference>
<dbReference type="PANTHER" id="PTHR19856">
    <property type="entry name" value="WD-REPEATCONTAINING PROTEIN WDR1"/>
    <property type="match status" value="1"/>
</dbReference>
<reference evidence="4 5" key="1">
    <citation type="submission" date="2016-10" db="EMBL/GenBank/DDBJ databases">
        <title>The genome of Paramicrosporidium saccamoebae is the missing link in understanding Cryptomycota and Microsporidia evolution.</title>
        <authorList>
            <person name="Quandt C.A."/>
            <person name="Beaudet D."/>
            <person name="Corsaro D."/>
            <person name="Michel R."/>
            <person name="Corradi N."/>
            <person name="James T."/>
        </authorList>
    </citation>
    <scope>NUCLEOTIDE SEQUENCE [LARGE SCALE GENOMIC DNA]</scope>
    <source>
        <strain evidence="4 5">KSL3</strain>
    </source>
</reference>
<dbReference type="InterPro" id="IPR036322">
    <property type="entry name" value="WD40_repeat_dom_sf"/>
</dbReference>
<dbReference type="AlphaFoldDB" id="A0A2H9TGR2"/>
<comment type="caution">
    <text evidence="4">The sequence shown here is derived from an EMBL/GenBank/DDBJ whole genome shotgun (WGS) entry which is preliminary data.</text>
</comment>